<name>A0ABS0L3Q1_9BACT</name>
<evidence type="ECO:0000256" key="1">
    <source>
        <dbReference type="SAM" id="SignalP"/>
    </source>
</evidence>
<reference evidence="2 3" key="1">
    <citation type="submission" date="2020-11" db="EMBL/GenBank/DDBJ databases">
        <title>Hymenobacter sp.</title>
        <authorList>
            <person name="Kim M.K."/>
        </authorList>
    </citation>
    <scope>NUCLEOTIDE SEQUENCE [LARGE SCALE GENOMIC DNA]</scope>
    <source>
        <strain evidence="2 3">BT594</strain>
    </source>
</reference>
<organism evidence="2 3">
    <name type="scientific">Hymenobacter guriensis</name>
    <dbReference type="NCBI Taxonomy" id="2793065"/>
    <lineage>
        <taxon>Bacteria</taxon>
        <taxon>Pseudomonadati</taxon>
        <taxon>Bacteroidota</taxon>
        <taxon>Cytophagia</taxon>
        <taxon>Cytophagales</taxon>
        <taxon>Hymenobacteraceae</taxon>
        <taxon>Hymenobacter</taxon>
    </lineage>
</organism>
<evidence type="ECO:0000313" key="3">
    <source>
        <dbReference type="Proteomes" id="UP000601099"/>
    </source>
</evidence>
<feature type="signal peptide" evidence="1">
    <location>
        <begin position="1"/>
        <end position="25"/>
    </location>
</feature>
<protein>
    <recommendedName>
        <fullName evidence="4">Lipocalin-like domain-containing protein</fullName>
    </recommendedName>
</protein>
<dbReference type="PROSITE" id="PS51257">
    <property type="entry name" value="PROKAR_LIPOPROTEIN"/>
    <property type="match status" value="1"/>
</dbReference>
<evidence type="ECO:0000313" key="2">
    <source>
        <dbReference type="EMBL" id="MBG8554691.1"/>
    </source>
</evidence>
<dbReference type="RefSeq" id="WP_196955707.1">
    <property type="nucleotide sequence ID" value="NZ_JADWYK010000008.1"/>
</dbReference>
<sequence length="146" mass="16553">MKRFLSITLMSLLVLVMACSKKQEAEPAPVFEGTWKQTHQRTLIQDDKGLVLSDKDDTPATRQVYTFSGDTCTLTLDPAPTYEFRYPFTYTYSGDVLKLVPAFPGGTGYDKYQVLEFTKTALTLKTNTMILQNVGTVTYTFYFARQ</sequence>
<evidence type="ECO:0008006" key="4">
    <source>
        <dbReference type="Google" id="ProtNLM"/>
    </source>
</evidence>
<gene>
    <name evidence="2" type="ORF">I5L79_14135</name>
</gene>
<dbReference type="Proteomes" id="UP000601099">
    <property type="component" value="Unassembled WGS sequence"/>
</dbReference>
<keyword evidence="3" id="KW-1185">Reference proteome</keyword>
<accession>A0ABS0L3Q1</accession>
<dbReference type="EMBL" id="JADWYK010000008">
    <property type="protein sequence ID" value="MBG8554691.1"/>
    <property type="molecule type" value="Genomic_DNA"/>
</dbReference>
<proteinExistence type="predicted"/>
<keyword evidence="1" id="KW-0732">Signal</keyword>
<feature type="chain" id="PRO_5045171255" description="Lipocalin-like domain-containing protein" evidence="1">
    <location>
        <begin position="26"/>
        <end position="146"/>
    </location>
</feature>
<comment type="caution">
    <text evidence="2">The sequence shown here is derived from an EMBL/GenBank/DDBJ whole genome shotgun (WGS) entry which is preliminary data.</text>
</comment>